<evidence type="ECO:0000313" key="4">
    <source>
        <dbReference type="Proteomes" id="UP000184212"/>
    </source>
</evidence>
<dbReference type="PROSITE" id="PS50968">
    <property type="entry name" value="BIOTINYL_LIPOYL"/>
    <property type="match status" value="1"/>
</dbReference>
<evidence type="ECO:0000259" key="2">
    <source>
        <dbReference type="PROSITE" id="PS50968"/>
    </source>
</evidence>
<proteinExistence type="predicted"/>
<dbReference type="CDD" id="cd06850">
    <property type="entry name" value="biotinyl_domain"/>
    <property type="match status" value="1"/>
</dbReference>
<sequence length="164" mass="18112">MYKASVNQQVFSITSDDGAFQVNGQPLNWDLVKISDGRFHIQLDNKGYNAEVVAVEKETKSFQFKINGRLYKVGLKDKFDLLLEQMGMNGAVGSKINNVKAPMPGLIIDLRVKEGDPVKAGDPLLILEAMKMENIIKAAGDSVVKSVKVKKGESVEKNQVLIEF</sequence>
<evidence type="ECO:0000256" key="1">
    <source>
        <dbReference type="ARBA" id="ARBA00023267"/>
    </source>
</evidence>
<protein>
    <submittedName>
        <fullName evidence="3">Biotin-requiring enzyme</fullName>
    </submittedName>
</protein>
<gene>
    <name evidence="3" type="ORF">SAMN04488109_6531</name>
</gene>
<dbReference type="PROSITE" id="PS00188">
    <property type="entry name" value="BIOTIN"/>
    <property type="match status" value="1"/>
</dbReference>
<dbReference type="Pfam" id="PF00364">
    <property type="entry name" value="Biotin_lipoyl"/>
    <property type="match status" value="1"/>
</dbReference>
<dbReference type="FunFam" id="2.40.50.100:FF:000003">
    <property type="entry name" value="Acetyl-CoA carboxylase biotin carboxyl carrier protein"/>
    <property type="match status" value="1"/>
</dbReference>
<dbReference type="EMBL" id="FQWQ01000006">
    <property type="protein sequence ID" value="SHH98933.1"/>
    <property type="molecule type" value="Genomic_DNA"/>
</dbReference>
<evidence type="ECO:0000313" key="3">
    <source>
        <dbReference type="EMBL" id="SHH98933.1"/>
    </source>
</evidence>
<accession>A0A1M5XI47</accession>
<reference evidence="3 4" key="1">
    <citation type="submission" date="2016-11" db="EMBL/GenBank/DDBJ databases">
        <authorList>
            <person name="Jaros S."/>
            <person name="Januszkiewicz K."/>
            <person name="Wedrychowicz H."/>
        </authorList>
    </citation>
    <scope>NUCLEOTIDE SEQUENCE [LARGE SCALE GENOMIC DNA]</scope>
    <source>
        <strain evidence="3 4">DSM 24574</strain>
    </source>
</reference>
<dbReference type="Gene3D" id="2.40.50.100">
    <property type="match status" value="1"/>
</dbReference>
<keyword evidence="4" id="KW-1185">Reference proteome</keyword>
<feature type="domain" description="Lipoyl-binding" evidence="2">
    <location>
        <begin position="96"/>
        <end position="164"/>
    </location>
</feature>
<name>A0A1M5XI47_9BACT</name>
<dbReference type="STRING" id="947013.SAMN04488109_6531"/>
<dbReference type="PANTHER" id="PTHR45266">
    <property type="entry name" value="OXALOACETATE DECARBOXYLASE ALPHA CHAIN"/>
    <property type="match status" value="1"/>
</dbReference>
<dbReference type="Proteomes" id="UP000184212">
    <property type="component" value="Unassembled WGS sequence"/>
</dbReference>
<dbReference type="PANTHER" id="PTHR45266:SF3">
    <property type="entry name" value="OXALOACETATE DECARBOXYLASE ALPHA CHAIN"/>
    <property type="match status" value="1"/>
</dbReference>
<dbReference type="InterPro" id="IPR050709">
    <property type="entry name" value="Biotin_Carboxyl_Carrier/Decarb"/>
</dbReference>
<dbReference type="RefSeq" id="WP_073142966.1">
    <property type="nucleotide sequence ID" value="NZ_FQWQ01000006.1"/>
</dbReference>
<dbReference type="InterPro" id="IPR000089">
    <property type="entry name" value="Biotin_lipoyl"/>
</dbReference>
<dbReference type="InterPro" id="IPR011053">
    <property type="entry name" value="Single_hybrid_motif"/>
</dbReference>
<organism evidence="3 4">
    <name type="scientific">Chryseolinea serpens</name>
    <dbReference type="NCBI Taxonomy" id="947013"/>
    <lineage>
        <taxon>Bacteria</taxon>
        <taxon>Pseudomonadati</taxon>
        <taxon>Bacteroidota</taxon>
        <taxon>Cytophagia</taxon>
        <taxon>Cytophagales</taxon>
        <taxon>Fulvivirgaceae</taxon>
        <taxon>Chryseolinea</taxon>
    </lineage>
</organism>
<dbReference type="SUPFAM" id="SSF51230">
    <property type="entry name" value="Single hybrid motif"/>
    <property type="match status" value="1"/>
</dbReference>
<keyword evidence="1" id="KW-0092">Biotin</keyword>
<dbReference type="AlphaFoldDB" id="A0A1M5XI47"/>
<dbReference type="OrthoDB" id="9812676at2"/>
<dbReference type="InterPro" id="IPR001882">
    <property type="entry name" value="Biotin_BS"/>
</dbReference>